<proteinExistence type="inferred from homology"/>
<organism evidence="4 5">
    <name type="scientific">Phtheirospermum japonicum</name>
    <dbReference type="NCBI Taxonomy" id="374723"/>
    <lineage>
        <taxon>Eukaryota</taxon>
        <taxon>Viridiplantae</taxon>
        <taxon>Streptophyta</taxon>
        <taxon>Embryophyta</taxon>
        <taxon>Tracheophyta</taxon>
        <taxon>Spermatophyta</taxon>
        <taxon>Magnoliopsida</taxon>
        <taxon>eudicotyledons</taxon>
        <taxon>Gunneridae</taxon>
        <taxon>Pentapetalae</taxon>
        <taxon>asterids</taxon>
        <taxon>lamiids</taxon>
        <taxon>Lamiales</taxon>
        <taxon>Orobanchaceae</taxon>
        <taxon>Orobanchaceae incertae sedis</taxon>
        <taxon>Phtheirospermum</taxon>
    </lineage>
</organism>
<protein>
    <recommendedName>
        <fullName evidence="6">Stigma-specific Stig1 family protein</fullName>
    </recommendedName>
</protein>
<dbReference type="PANTHER" id="PTHR33227">
    <property type="entry name" value="STIGMA-SPECIFIC STIG1-LIKE PROTEIN 3"/>
    <property type="match status" value="1"/>
</dbReference>
<comment type="caution">
    <text evidence="4">The sequence shown here is derived from an EMBL/GenBank/DDBJ whole genome shotgun (WGS) entry which is preliminary data.</text>
</comment>
<dbReference type="InterPro" id="IPR006969">
    <property type="entry name" value="Stig-like"/>
</dbReference>
<evidence type="ECO:0000256" key="2">
    <source>
        <dbReference type="ARBA" id="ARBA00022729"/>
    </source>
</evidence>
<evidence type="ECO:0008006" key="6">
    <source>
        <dbReference type="Google" id="ProtNLM"/>
    </source>
</evidence>
<name>A0A830BHW9_9LAMI</name>
<dbReference type="EMBL" id="BMAC01000112">
    <property type="protein sequence ID" value="GFP85772.1"/>
    <property type="molecule type" value="Genomic_DNA"/>
</dbReference>
<keyword evidence="2 3" id="KW-0732">Signal</keyword>
<keyword evidence="5" id="KW-1185">Reference proteome</keyword>
<dbReference type="AlphaFoldDB" id="A0A830BHW9"/>
<sequence length="174" mass="20420">MQIFNHTITILLILLHLLPLLLYSLDTQEKNLVVQQENDVTKNSSTYATWMWRIKNPRHMGCWRRPWICRHDDSPRIRRRCCRNHCVDVNSDLNNCGLCGIRCPFTWQCCRGICMNTNVNPFHCGKCDRRCPRRSFCSYGMCGYAQPLHPFPFPFPPRLRPMPSPPKPYPSLVA</sequence>
<comment type="similarity">
    <text evidence="1">Belongs to the STIG1 family.</text>
</comment>
<accession>A0A830BHW9</accession>
<feature type="chain" id="PRO_5033019913" description="Stigma-specific Stig1 family protein" evidence="3">
    <location>
        <begin position="25"/>
        <end position="174"/>
    </location>
</feature>
<evidence type="ECO:0000313" key="5">
    <source>
        <dbReference type="Proteomes" id="UP000653305"/>
    </source>
</evidence>
<reference evidence="4" key="1">
    <citation type="submission" date="2020-07" db="EMBL/GenBank/DDBJ databases">
        <title>Ethylene signaling mediates host invasion by parasitic plants.</title>
        <authorList>
            <person name="Yoshida S."/>
        </authorList>
    </citation>
    <scope>NUCLEOTIDE SEQUENCE</scope>
    <source>
        <strain evidence="4">Okayama</strain>
    </source>
</reference>
<evidence type="ECO:0000256" key="1">
    <source>
        <dbReference type="ARBA" id="ARBA00006010"/>
    </source>
</evidence>
<dbReference type="Pfam" id="PF04885">
    <property type="entry name" value="Stig1"/>
    <property type="match status" value="1"/>
</dbReference>
<dbReference type="PANTHER" id="PTHR33227:SF48">
    <property type="entry name" value="STIGMA-SPECIFIC STIG1-LIKE PROTEIN 4"/>
    <property type="match status" value="1"/>
</dbReference>
<feature type="signal peptide" evidence="3">
    <location>
        <begin position="1"/>
        <end position="24"/>
    </location>
</feature>
<dbReference type="OrthoDB" id="2013942at2759"/>
<dbReference type="Proteomes" id="UP000653305">
    <property type="component" value="Unassembled WGS sequence"/>
</dbReference>
<evidence type="ECO:0000256" key="3">
    <source>
        <dbReference type="SAM" id="SignalP"/>
    </source>
</evidence>
<evidence type="ECO:0000313" key="4">
    <source>
        <dbReference type="EMBL" id="GFP85772.1"/>
    </source>
</evidence>
<gene>
    <name evidence="4" type="ORF">PHJA_000720900</name>
</gene>